<keyword evidence="3" id="KW-1185">Reference proteome</keyword>
<feature type="coiled-coil region" evidence="1">
    <location>
        <begin position="66"/>
        <end position="93"/>
    </location>
</feature>
<dbReference type="PANTHER" id="PTHR32046">
    <property type="entry name" value="G DOMAIN-CONTAINING PROTEIN"/>
    <property type="match status" value="1"/>
</dbReference>
<dbReference type="AlphaFoldDB" id="A0A7J5YFJ1"/>
<evidence type="ECO:0000313" key="3">
    <source>
        <dbReference type="Proteomes" id="UP000518266"/>
    </source>
</evidence>
<evidence type="ECO:0000256" key="1">
    <source>
        <dbReference type="SAM" id="Coils"/>
    </source>
</evidence>
<reference evidence="2 3" key="1">
    <citation type="submission" date="2020-03" db="EMBL/GenBank/DDBJ databases">
        <title>Dissostichus mawsoni Genome sequencing and assembly.</title>
        <authorList>
            <person name="Park H."/>
        </authorList>
    </citation>
    <scope>NUCLEOTIDE SEQUENCE [LARGE SCALE GENOMIC DNA]</scope>
    <source>
        <strain evidence="2">DM0001</strain>
        <tissue evidence="2">Muscle</tissue>
    </source>
</reference>
<dbReference type="OrthoDB" id="8954335at2759"/>
<keyword evidence="1" id="KW-0175">Coiled coil</keyword>
<comment type="caution">
    <text evidence="2">The sequence shown here is derived from an EMBL/GenBank/DDBJ whole genome shotgun (WGS) entry which is preliminary data.</text>
</comment>
<dbReference type="PANTHER" id="PTHR32046:SF11">
    <property type="entry name" value="IMMUNE-ASSOCIATED NUCLEOTIDE-BINDING PROTEIN 10-LIKE"/>
    <property type="match status" value="1"/>
</dbReference>
<sequence length="152" mass="17930">MKNNKDFTIEVDEVYKCKEPVEGKKIWWSLWLNYPGAVCCEVCKENCHHPCTLAWYTTQCEGKEGSEESVSLLETLQKNIEDLQKDKDQFLEESFQHVVRLEEIALKGVSLSTQVHLDFLIEKMKEKGDTEKVKKLEEMKRKWMKIQDSNQR</sequence>
<evidence type="ECO:0000313" key="2">
    <source>
        <dbReference type="EMBL" id="KAF3848236.1"/>
    </source>
</evidence>
<dbReference type="EMBL" id="JAAKFY010000013">
    <property type="protein sequence ID" value="KAF3848236.1"/>
    <property type="molecule type" value="Genomic_DNA"/>
</dbReference>
<name>A0A7J5YFJ1_DISMA</name>
<organism evidence="2 3">
    <name type="scientific">Dissostichus mawsoni</name>
    <name type="common">Antarctic cod</name>
    <dbReference type="NCBI Taxonomy" id="36200"/>
    <lineage>
        <taxon>Eukaryota</taxon>
        <taxon>Metazoa</taxon>
        <taxon>Chordata</taxon>
        <taxon>Craniata</taxon>
        <taxon>Vertebrata</taxon>
        <taxon>Euteleostomi</taxon>
        <taxon>Actinopterygii</taxon>
        <taxon>Neopterygii</taxon>
        <taxon>Teleostei</taxon>
        <taxon>Neoteleostei</taxon>
        <taxon>Acanthomorphata</taxon>
        <taxon>Eupercaria</taxon>
        <taxon>Perciformes</taxon>
        <taxon>Notothenioidei</taxon>
        <taxon>Nototheniidae</taxon>
        <taxon>Dissostichus</taxon>
    </lineage>
</organism>
<dbReference type="Proteomes" id="UP000518266">
    <property type="component" value="Unassembled WGS sequence"/>
</dbReference>
<gene>
    <name evidence="2" type="ORF">F7725_021264</name>
</gene>
<accession>A0A7J5YFJ1</accession>
<proteinExistence type="predicted"/>
<protein>
    <submittedName>
        <fullName evidence="2">Uncharacterized protein</fullName>
    </submittedName>
</protein>